<proteinExistence type="predicted"/>
<dbReference type="RefSeq" id="WP_091587199.1">
    <property type="nucleotide sequence ID" value="NZ_FNDU01000013.1"/>
</dbReference>
<dbReference type="OrthoDB" id="2959394at2"/>
<protein>
    <submittedName>
        <fullName evidence="1">Uncharacterized protein</fullName>
    </submittedName>
</protein>
<evidence type="ECO:0000313" key="2">
    <source>
        <dbReference type="Proteomes" id="UP000199017"/>
    </source>
</evidence>
<evidence type="ECO:0000313" key="1">
    <source>
        <dbReference type="EMBL" id="SDI87234.1"/>
    </source>
</evidence>
<reference evidence="1 2" key="1">
    <citation type="submission" date="2016-10" db="EMBL/GenBank/DDBJ databases">
        <authorList>
            <person name="de Groot N.N."/>
        </authorList>
    </citation>
    <scope>NUCLEOTIDE SEQUENCE [LARGE SCALE GENOMIC DNA]</scope>
    <source>
        <strain evidence="2">P4B,CCM 7963,CECT 7998,DSM 25260,IBRC-M 10614,KCTC 13821</strain>
    </source>
</reference>
<sequence>MTKLFYIAFSLLFLFFLVSNHISLATHERNKESELSFQHPEDFFSDSTSTVEILHISDDDEYLLEWTGSSETYNEVSFQQGFTLLFEDGYLKDTSSAWSEHQNDLNITKQTKAEESSRYHLLTFHYAEENSEFSFGWSEDKLYVLDTPMTDMHSFKSPKSKEDKKAKNILDAVIKQQQDHIERIIRDEANLPHDTLLFPLEDLNKWKMITDPASNNHLPLEQLEEMWGGIYKKLLEGNRKYRSEHKRGMPFISWDEKQRKLSLFIHYSHY</sequence>
<organism evidence="1 2">
    <name type="scientific">Alteribacillus bidgolensis</name>
    <dbReference type="NCBI Taxonomy" id="930129"/>
    <lineage>
        <taxon>Bacteria</taxon>
        <taxon>Bacillati</taxon>
        <taxon>Bacillota</taxon>
        <taxon>Bacilli</taxon>
        <taxon>Bacillales</taxon>
        <taxon>Bacillaceae</taxon>
        <taxon>Alteribacillus</taxon>
    </lineage>
</organism>
<dbReference type="AlphaFoldDB" id="A0A1G8P419"/>
<name>A0A1G8P419_9BACI</name>
<dbReference type="STRING" id="930129.SAMN05216352_113112"/>
<gene>
    <name evidence="1" type="ORF">SAMN05216352_113112</name>
</gene>
<dbReference type="Proteomes" id="UP000199017">
    <property type="component" value="Unassembled WGS sequence"/>
</dbReference>
<dbReference type="EMBL" id="FNDU01000013">
    <property type="protein sequence ID" value="SDI87234.1"/>
    <property type="molecule type" value="Genomic_DNA"/>
</dbReference>
<accession>A0A1G8P419</accession>
<keyword evidence="2" id="KW-1185">Reference proteome</keyword>